<dbReference type="Pfam" id="PF13505">
    <property type="entry name" value="OMP_b-brl"/>
    <property type="match status" value="1"/>
</dbReference>
<evidence type="ECO:0000256" key="11">
    <source>
        <dbReference type="SAM" id="MobiDB-lite"/>
    </source>
</evidence>
<feature type="domain" description="OmpA-like" evidence="12">
    <location>
        <begin position="242"/>
        <end position="360"/>
    </location>
</feature>
<dbReference type="PROSITE" id="PS01068">
    <property type="entry name" value="OMPA_1"/>
    <property type="match status" value="1"/>
</dbReference>
<dbReference type="InterPro" id="IPR027385">
    <property type="entry name" value="Beta-barrel_OMP"/>
</dbReference>
<dbReference type="SUPFAM" id="SSF56925">
    <property type="entry name" value="OMPA-like"/>
    <property type="match status" value="1"/>
</dbReference>
<organism evidence="13 14">
    <name type="scientific">Pseudohalioglobus sediminis</name>
    <dbReference type="NCBI Taxonomy" id="2606449"/>
    <lineage>
        <taxon>Bacteria</taxon>
        <taxon>Pseudomonadati</taxon>
        <taxon>Pseudomonadota</taxon>
        <taxon>Gammaproteobacteria</taxon>
        <taxon>Cellvibrionales</taxon>
        <taxon>Halieaceae</taxon>
        <taxon>Pseudohalioglobus</taxon>
    </lineage>
</organism>
<dbReference type="InterPro" id="IPR006664">
    <property type="entry name" value="OMP_bac"/>
</dbReference>
<evidence type="ECO:0000256" key="3">
    <source>
        <dbReference type="ARBA" id="ARBA00022452"/>
    </source>
</evidence>
<dbReference type="Pfam" id="PF00691">
    <property type="entry name" value="OmpA"/>
    <property type="match status" value="1"/>
</dbReference>
<dbReference type="InterPro" id="IPR011250">
    <property type="entry name" value="OMP/PagP_B-barrel"/>
</dbReference>
<evidence type="ECO:0000256" key="7">
    <source>
        <dbReference type="ARBA" id="ARBA00023114"/>
    </source>
</evidence>
<keyword evidence="3" id="KW-1134">Transmembrane beta strand</keyword>
<dbReference type="Gene3D" id="2.40.160.20">
    <property type="match status" value="1"/>
</dbReference>
<comment type="subcellular location">
    <subcellularLocation>
        <location evidence="1">Cell outer membrane</location>
        <topology evidence="1">Multi-pass membrane protein</topology>
    </subcellularLocation>
</comment>
<dbReference type="EMBL" id="VTUX01000003">
    <property type="protein sequence ID" value="KAA1192851.1"/>
    <property type="molecule type" value="Genomic_DNA"/>
</dbReference>
<evidence type="ECO:0000256" key="9">
    <source>
        <dbReference type="ARBA" id="ARBA00023237"/>
    </source>
</evidence>
<name>A0A5B0X3I2_9GAMM</name>
<dbReference type="GO" id="GO:0006811">
    <property type="term" value="P:monoatomic ion transport"/>
    <property type="evidence" value="ECO:0007669"/>
    <property type="project" value="UniProtKB-KW"/>
</dbReference>
<keyword evidence="9" id="KW-0998">Cell outer membrane</keyword>
<dbReference type="Gene3D" id="3.30.1330.60">
    <property type="entry name" value="OmpA-like domain"/>
    <property type="match status" value="1"/>
</dbReference>
<reference evidence="13 14" key="1">
    <citation type="submission" date="2019-09" db="EMBL/GenBank/DDBJ databases">
        <authorList>
            <person name="Chen X.-Y."/>
        </authorList>
    </citation>
    <scope>NUCLEOTIDE SEQUENCE [LARGE SCALE GENOMIC DNA]</scope>
    <source>
        <strain evidence="13 14">NY5</strain>
    </source>
</reference>
<evidence type="ECO:0000256" key="4">
    <source>
        <dbReference type="ARBA" id="ARBA00022692"/>
    </source>
</evidence>
<dbReference type="InterPro" id="IPR006665">
    <property type="entry name" value="OmpA-like"/>
</dbReference>
<dbReference type="GO" id="GO:0015288">
    <property type="term" value="F:porin activity"/>
    <property type="evidence" value="ECO:0007669"/>
    <property type="project" value="UniProtKB-KW"/>
</dbReference>
<evidence type="ECO:0000256" key="2">
    <source>
        <dbReference type="ARBA" id="ARBA00022448"/>
    </source>
</evidence>
<dbReference type="Proteomes" id="UP000323708">
    <property type="component" value="Unassembled WGS sequence"/>
</dbReference>
<dbReference type="SUPFAM" id="SSF103088">
    <property type="entry name" value="OmpA-like"/>
    <property type="match status" value="1"/>
</dbReference>
<evidence type="ECO:0000256" key="10">
    <source>
        <dbReference type="PROSITE-ProRule" id="PRU00473"/>
    </source>
</evidence>
<evidence type="ECO:0000256" key="5">
    <source>
        <dbReference type="ARBA" id="ARBA00022729"/>
    </source>
</evidence>
<keyword evidence="2" id="KW-0813">Transport</keyword>
<dbReference type="InterPro" id="IPR006690">
    <property type="entry name" value="OMPA-like_CS"/>
</dbReference>
<evidence type="ECO:0000313" key="13">
    <source>
        <dbReference type="EMBL" id="KAA1192851.1"/>
    </source>
</evidence>
<evidence type="ECO:0000256" key="8">
    <source>
        <dbReference type="ARBA" id="ARBA00023136"/>
    </source>
</evidence>
<evidence type="ECO:0000313" key="14">
    <source>
        <dbReference type="Proteomes" id="UP000323708"/>
    </source>
</evidence>
<dbReference type="PANTHER" id="PTHR30329">
    <property type="entry name" value="STATOR ELEMENT OF FLAGELLAR MOTOR COMPLEX"/>
    <property type="match status" value="1"/>
</dbReference>
<dbReference type="InterPro" id="IPR036737">
    <property type="entry name" value="OmpA-like_sf"/>
</dbReference>
<protein>
    <submittedName>
        <fullName evidence="13">OmpA family protein</fullName>
    </submittedName>
</protein>
<proteinExistence type="predicted"/>
<keyword evidence="7" id="KW-0626">Porin</keyword>
<dbReference type="InterPro" id="IPR050330">
    <property type="entry name" value="Bact_OuterMem_StrucFunc"/>
</dbReference>
<keyword evidence="14" id="KW-1185">Reference proteome</keyword>
<evidence type="ECO:0000256" key="6">
    <source>
        <dbReference type="ARBA" id="ARBA00023065"/>
    </source>
</evidence>
<dbReference type="PRINTS" id="PR01021">
    <property type="entry name" value="OMPADOMAIN"/>
</dbReference>
<sequence>MIFQVSSAIINATTNQKWSNHLMKKRLLATAVACGFTLAAVTPMASAEIPLTLNLGMGLWKNDGERELNDTETPFAGLEWAFNDNWAAEVLYADDDARTEDGSGRADITTWQLGMLYYGGSYIGGPNRIRPYVAFGGGEIDVDYGDTDTVETTVNGGVGMRWMITPALGVRAEARMLYSLDESRKDTLLSVGLNLYLGKTTPDPVPVQEVGDEDGDGVTDDIDQCPGTPVGTRVDSVGCPLPVAQVASIKLMVNFGFDSTTVQEQYFADLGELAAFLKRFEDVYVDIEGHTDSTGPEDYNQGLSQRRAQAVVDYLVNEHGIAAQRLEPKGYGESQPVADNSTAEGRAENRRVMATLEVEYEE</sequence>
<keyword evidence="8 10" id="KW-0472">Membrane</keyword>
<gene>
    <name evidence="13" type="ORF">F0M18_09380</name>
</gene>
<comment type="caution">
    <text evidence="13">The sequence shown here is derived from an EMBL/GenBank/DDBJ whole genome shotgun (WGS) entry which is preliminary data.</text>
</comment>
<keyword evidence="6" id="KW-0406">Ion transport</keyword>
<evidence type="ECO:0000259" key="12">
    <source>
        <dbReference type="PROSITE" id="PS51123"/>
    </source>
</evidence>
<dbReference type="AlphaFoldDB" id="A0A5B0X3I2"/>
<feature type="region of interest" description="Disordered" evidence="11">
    <location>
        <begin position="328"/>
        <end position="350"/>
    </location>
</feature>
<dbReference type="CDD" id="cd07185">
    <property type="entry name" value="OmpA_C-like"/>
    <property type="match status" value="1"/>
</dbReference>
<keyword evidence="4" id="KW-0812">Transmembrane</keyword>
<dbReference type="PANTHER" id="PTHR30329:SF21">
    <property type="entry name" value="LIPOPROTEIN YIAD-RELATED"/>
    <property type="match status" value="1"/>
</dbReference>
<evidence type="ECO:0000256" key="1">
    <source>
        <dbReference type="ARBA" id="ARBA00004571"/>
    </source>
</evidence>
<dbReference type="PROSITE" id="PS51123">
    <property type="entry name" value="OMPA_2"/>
    <property type="match status" value="1"/>
</dbReference>
<dbReference type="GO" id="GO:0009279">
    <property type="term" value="C:cell outer membrane"/>
    <property type="evidence" value="ECO:0007669"/>
    <property type="project" value="UniProtKB-SubCell"/>
</dbReference>
<accession>A0A5B0X3I2</accession>
<keyword evidence="5" id="KW-0732">Signal</keyword>
<dbReference type="GO" id="GO:0046930">
    <property type="term" value="C:pore complex"/>
    <property type="evidence" value="ECO:0007669"/>
    <property type="project" value="UniProtKB-KW"/>
</dbReference>